<reference evidence="1" key="1">
    <citation type="submission" date="2021-05" db="EMBL/GenBank/DDBJ databases">
        <authorList>
            <person name="Scholz U."/>
            <person name="Mascher M."/>
            <person name="Fiebig A."/>
        </authorList>
    </citation>
    <scope>NUCLEOTIDE SEQUENCE [LARGE SCALE GENOMIC DNA]</scope>
</reference>
<accession>A0ACD5ZU53</accession>
<evidence type="ECO:0000313" key="1">
    <source>
        <dbReference type="EnsemblPlants" id="AVESA.00010b.r2.7AG1214280.1.CDS"/>
    </source>
</evidence>
<reference evidence="1" key="2">
    <citation type="submission" date="2025-09" db="UniProtKB">
        <authorList>
            <consortium name="EnsemblPlants"/>
        </authorList>
    </citation>
    <scope>IDENTIFICATION</scope>
</reference>
<sequence length="346" mass="37813">MADAAPWFFLFFSLASLGAIHVSTAAFRLLAHLALCLRRPRDLRRRYGTWAVVTGPTSGIGRSMAMELAGRRGLNLVLVGRDPAKLREISTEICRTHAVQTKTVLFDFSLVSTAQGEKAMARLREAVEGLDVGVLVNNAGIAKPGAVYFHEVDVEAWARMIRVNVLALTDVTAAVVPGMAQRGRGAIVNIGSGSASLLPSYPLYSVYAGTKRYVAEFSRSLSVEYGSRGIDVQCQVPFLVQTNMVSSALKSTFLQQFVVPADAYAQAAVRWIGHGAVCVPSVPHRMQWFFAGCWPESVYDAARLEQHQKQRAIFRKIRPWRKTVGNSAKDGRVATDDKIGSGVRSE</sequence>
<name>A0ACD5ZU53_AVESA</name>
<organism evidence="1 2">
    <name type="scientific">Avena sativa</name>
    <name type="common">Oat</name>
    <dbReference type="NCBI Taxonomy" id="4498"/>
    <lineage>
        <taxon>Eukaryota</taxon>
        <taxon>Viridiplantae</taxon>
        <taxon>Streptophyta</taxon>
        <taxon>Embryophyta</taxon>
        <taxon>Tracheophyta</taxon>
        <taxon>Spermatophyta</taxon>
        <taxon>Magnoliopsida</taxon>
        <taxon>Liliopsida</taxon>
        <taxon>Poales</taxon>
        <taxon>Poaceae</taxon>
        <taxon>BOP clade</taxon>
        <taxon>Pooideae</taxon>
        <taxon>Poodae</taxon>
        <taxon>Poeae</taxon>
        <taxon>Poeae Chloroplast Group 1 (Aveneae type)</taxon>
        <taxon>Aveninae</taxon>
        <taxon>Avena</taxon>
    </lineage>
</organism>
<proteinExistence type="predicted"/>
<evidence type="ECO:0000313" key="2">
    <source>
        <dbReference type="Proteomes" id="UP001732700"/>
    </source>
</evidence>
<dbReference type="EnsemblPlants" id="AVESA.00010b.r2.7AG1214280.1">
    <property type="protein sequence ID" value="AVESA.00010b.r2.7AG1214280.1.CDS"/>
    <property type="gene ID" value="AVESA.00010b.r2.7AG1214280"/>
</dbReference>
<keyword evidence="2" id="KW-1185">Reference proteome</keyword>
<protein>
    <submittedName>
        <fullName evidence="1">Uncharacterized protein</fullName>
    </submittedName>
</protein>
<dbReference type="Proteomes" id="UP001732700">
    <property type="component" value="Chromosome 7A"/>
</dbReference>